<dbReference type="Proteomes" id="UP000037923">
    <property type="component" value="Unassembled WGS sequence"/>
</dbReference>
<feature type="compositionally biased region" description="Low complexity" evidence="1">
    <location>
        <begin position="502"/>
        <end position="511"/>
    </location>
</feature>
<dbReference type="EMBL" id="LGTL01000003">
    <property type="protein sequence ID" value="KPA83916.1"/>
    <property type="molecule type" value="Genomic_DNA"/>
</dbReference>
<sequence length="572" mass="63102">MPRTGVFTSPQGRQRIRDSYYAASEKEAGVAHLWHLQQLADIRFNPSHTIQDLPEVDFQSPDSPADAYRELFAHRYAQQVRHDDAKVHEQNRTVYRHLVLASDDDARRVRHMNLVPTANQVKSFDNIEQQTVHRTKHRERRQRVLAEENKRLLEHLIRVPPHVRTAKELDAWHHTVHQKRLVQLSKFRPAEEYAGARLLEGRSRDGAGKKRRNYGVAPPLVCGRPYPPPPLAEYARTAPSSLQPAGFATSFNGVLLHDAGDAAGSGRRLRRPDWQPLSATDIPLLHYGADQQLRGRSNNDNSSSTSRGGKGPSAQRELCPSPQNTSPGRIAILNVSTAGTDTTAKQLCSLRDQGAVVEGDEDDGGGGVDADRKKSRGRNVSDVRRVTAEEEGGVTQLWRHAVQGRYHSGCGTATSNYSSSRGRSAPSTRSYEAEEGRRRGSGGEEKAEVCASAPWTPAPQPQLSRSTPQRLRRRPQQRTSSAEPDADEQPQQQQRLSKKASRPSSSVRSPSDAIGAAVTAAPPNERGCAKGKDTQASSSSTRNDVDEAAALKELMEGWCRRSRASDTAYAPL</sequence>
<dbReference type="EMBL" id="LGTL01000003">
    <property type="protein sequence ID" value="KPA83915.1"/>
    <property type="molecule type" value="Genomic_DNA"/>
</dbReference>
<dbReference type="EMBL" id="LGTL01000003">
    <property type="protein sequence ID" value="KPA83914.1"/>
    <property type="molecule type" value="Genomic_DNA"/>
</dbReference>
<dbReference type="GeneID" id="26902382"/>
<feature type="compositionally biased region" description="Basic and acidic residues" evidence="1">
    <location>
        <begin position="379"/>
        <end position="388"/>
    </location>
</feature>
<accession>A0A0M9G775</accession>
<name>A0A0M9G775_LEPPY</name>
<dbReference type="RefSeq" id="XP_015662354.1">
    <property type="nucleotide sequence ID" value="XM_015798876.1"/>
</dbReference>
<feature type="compositionally biased region" description="Polar residues" evidence="1">
    <location>
        <begin position="411"/>
        <end position="428"/>
    </location>
</feature>
<feature type="region of interest" description="Disordered" evidence="1">
    <location>
        <begin position="288"/>
        <end position="328"/>
    </location>
</feature>
<dbReference type="RefSeq" id="XP_015662355.1">
    <property type="nucleotide sequence ID" value="XM_015798877.1"/>
</dbReference>
<keyword evidence="3" id="KW-1185">Reference proteome</keyword>
<reference evidence="2 3" key="1">
    <citation type="submission" date="2015-07" db="EMBL/GenBank/DDBJ databases">
        <title>High-quality genome of monoxenous trypanosomatid Leptomonas pyrrhocoris.</title>
        <authorList>
            <person name="Flegontov P."/>
            <person name="Butenko A."/>
            <person name="Firsov S."/>
            <person name="Vlcek C."/>
            <person name="Logacheva M.D."/>
            <person name="Field M."/>
            <person name="Filatov D."/>
            <person name="Flegontova O."/>
            <person name="Gerasimov E."/>
            <person name="Jackson A.P."/>
            <person name="Kelly S."/>
            <person name="Opperdoes F."/>
            <person name="O'Reilly A."/>
            <person name="Votypka J."/>
            <person name="Yurchenko V."/>
            <person name="Lukes J."/>
        </authorList>
    </citation>
    <scope>NUCLEOTIDE SEQUENCE [LARGE SCALE GENOMIC DNA]</scope>
    <source>
        <strain evidence="2">H10</strain>
    </source>
</reference>
<evidence type="ECO:0000313" key="2">
    <source>
        <dbReference type="EMBL" id="KPA83913.1"/>
    </source>
</evidence>
<dbReference type="EMBL" id="LGTL01000003">
    <property type="protein sequence ID" value="KPA83917.1"/>
    <property type="molecule type" value="Genomic_DNA"/>
</dbReference>
<dbReference type="RefSeq" id="XP_015662352.1">
    <property type="nucleotide sequence ID" value="XM_015798874.1"/>
</dbReference>
<dbReference type="RefSeq" id="XP_015662356.1">
    <property type="nucleotide sequence ID" value="XM_015798878.1"/>
</dbReference>
<feature type="region of interest" description="Disordered" evidence="1">
    <location>
        <begin position="410"/>
        <end position="545"/>
    </location>
</feature>
<dbReference type="EMBL" id="LGTL01000003">
    <property type="protein sequence ID" value="KPA83913.1"/>
    <property type="molecule type" value="Genomic_DNA"/>
</dbReference>
<gene>
    <name evidence="2" type="ORF">ABB37_02087</name>
</gene>
<dbReference type="RefSeq" id="XP_015662353.1">
    <property type="nucleotide sequence ID" value="XM_015798875.1"/>
</dbReference>
<comment type="caution">
    <text evidence="2">The sequence shown here is derived from an EMBL/GenBank/DDBJ whole genome shotgun (WGS) entry which is preliminary data.</text>
</comment>
<feature type="compositionally biased region" description="Low complexity" evidence="1">
    <location>
        <begin position="294"/>
        <end position="307"/>
    </location>
</feature>
<evidence type="ECO:0000256" key="1">
    <source>
        <dbReference type="SAM" id="MobiDB-lite"/>
    </source>
</evidence>
<feature type="compositionally biased region" description="Basic and acidic residues" evidence="1">
    <location>
        <begin position="431"/>
        <end position="448"/>
    </location>
</feature>
<dbReference type="OMA" id="GLAHLWH"/>
<feature type="compositionally biased region" description="Low complexity" evidence="1">
    <location>
        <begin position="477"/>
        <end position="494"/>
    </location>
</feature>
<dbReference type="VEuPathDB" id="TriTrypDB:LpyrH10_03_2380"/>
<evidence type="ECO:0000313" key="3">
    <source>
        <dbReference type="Proteomes" id="UP000037923"/>
    </source>
</evidence>
<proteinExistence type="predicted"/>
<feature type="region of interest" description="Disordered" evidence="1">
    <location>
        <begin position="356"/>
        <end position="391"/>
    </location>
</feature>
<organism evidence="2 3">
    <name type="scientific">Leptomonas pyrrhocoris</name>
    <name type="common">Firebug parasite</name>
    <dbReference type="NCBI Taxonomy" id="157538"/>
    <lineage>
        <taxon>Eukaryota</taxon>
        <taxon>Discoba</taxon>
        <taxon>Euglenozoa</taxon>
        <taxon>Kinetoplastea</taxon>
        <taxon>Metakinetoplastina</taxon>
        <taxon>Trypanosomatida</taxon>
        <taxon>Trypanosomatidae</taxon>
        <taxon>Leishmaniinae</taxon>
        <taxon>Leptomonas</taxon>
    </lineage>
</organism>
<protein>
    <submittedName>
        <fullName evidence="2">Uncharacterized protein</fullName>
    </submittedName>
</protein>
<dbReference type="OrthoDB" id="263425at2759"/>
<dbReference type="AlphaFoldDB" id="A0A0M9G775"/>